<proteinExistence type="predicted"/>
<evidence type="ECO:0000313" key="3">
    <source>
        <dbReference type="EMBL" id="KAK2112265.1"/>
    </source>
</evidence>
<comment type="caution">
    <text evidence="3">The sequence shown here is derived from an EMBL/GenBank/DDBJ whole genome shotgun (WGS) entry which is preliminary data.</text>
</comment>
<dbReference type="PROSITE" id="PS50052">
    <property type="entry name" value="GUANYLATE_KINASE_2"/>
    <property type="match status" value="1"/>
</dbReference>
<dbReference type="InterPro" id="IPR008144">
    <property type="entry name" value="Guanylate_kin-like_dom"/>
</dbReference>
<feature type="domain" description="Guanylate kinase-like" evidence="2">
    <location>
        <begin position="232"/>
        <end position="364"/>
    </location>
</feature>
<keyword evidence="4" id="KW-1185">Reference proteome</keyword>
<evidence type="ECO:0000256" key="1">
    <source>
        <dbReference type="SAM" id="MobiDB-lite"/>
    </source>
</evidence>
<accession>A0ABQ9VSA3</accession>
<dbReference type="Gene3D" id="2.30.30.40">
    <property type="entry name" value="SH3 Domains"/>
    <property type="match status" value="1"/>
</dbReference>
<dbReference type="PANTHER" id="PTHR14559">
    <property type="entry name" value="CASPASE RECRUITMENT DOMAIN FAMILY"/>
    <property type="match status" value="1"/>
</dbReference>
<name>A0ABQ9VSA3_SAGOE</name>
<dbReference type="SUPFAM" id="SSF52540">
    <property type="entry name" value="P-loop containing nucleoside triphosphate hydrolases"/>
    <property type="match status" value="1"/>
</dbReference>
<feature type="region of interest" description="Disordered" evidence="1">
    <location>
        <begin position="107"/>
        <end position="139"/>
    </location>
</feature>
<evidence type="ECO:0000259" key="2">
    <source>
        <dbReference type="PROSITE" id="PS50052"/>
    </source>
</evidence>
<dbReference type="PANTHER" id="PTHR14559:SF1">
    <property type="entry name" value="CASPASE RECRUITMENT DOMAIN-CONTAINING PROTEIN 14"/>
    <property type="match status" value="1"/>
</dbReference>
<sequence>MEGRDKGELQVHCNEVLHVTDTMFQGHSCWHAHRVNPYTMKDAAGHGTIPNYSRLPLPRAPLPCSPLPGSPLLASPLPRFPLPCSPLLGSPGRRQLGQDLSSPPLTAGPCFGTINPEDSLSPSPPGTGSGHPGCSPSSGGPQKLVRIVSMDKAKASPLCLSFDRGKSDSSRMEDSSTCFWAESCFTLVPYTLVCPHRPAGPRPVLFVPRVVGKILSEKLCLLQGFKKCLAEYLSQEEYEAWSQRGDIVQEGEVSGGRCWVTRHAVEFLMEKNIHALLDVRLDSVCALHRMDIFPIVIHVSVSEKMAKKLKKGLQRLGTSEEQLLEAARQEEGDLDRAPCLYSTLAPDSWSDVDGLLSCVRQAIADEQKKVVWAEQSPQ</sequence>
<protein>
    <submittedName>
        <fullName evidence="3">Caspase recruitment domain-containing protein 14</fullName>
    </submittedName>
</protein>
<dbReference type="Gene3D" id="3.40.50.300">
    <property type="entry name" value="P-loop containing nucleotide triphosphate hydrolases"/>
    <property type="match status" value="1"/>
</dbReference>
<gene>
    <name evidence="3" type="primary">CARD14_3</name>
    <name evidence="3" type="ORF">P7K49_012012</name>
</gene>
<dbReference type="Proteomes" id="UP001266305">
    <property type="component" value="Unassembled WGS sequence"/>
</dbReference>
<reference evidence="3 4" key="1">
    <citation type="submission" date="2023-05" db="EMBL/GenBank/DDBJ databases">
        <title>B98-5 Cell Line De Novo Hybrid Assembly: An Optical Mapping Approach.</title>
        <authorList>
            <person name="Kananen K."/>
            <person name="Auerbach J.A."/>
            <person name="Kautto E."/>
            <person name="Blachly J.S."/>
        </authorList>
    </citation>
    <scope>NUCLEOTIDE SEQUENCE [LARGE SCALE GENOMIC DNA]</scope>
    <source>
        <strain evidence="3">B95-8</strain>
        <tissue evidence="3">Cell line</tissue>
    </source>
</reference>
<organism evidence="3 4">
    <name type="scientific">Saguinus oedipus</name>
    <name type="common">Cotton-top tamarin</name>
    <name type="synonym">Oedipomidas oedipus</name>
    <dbReference type="NCBI Taxonomy" id="9490"/>
    <lineage>
        <taxon>Eukaryota</taxon>
        <taxon>Metazoa</taxon>
        <taxon>Chordata</taxon>
        <taxon>Craniata</taxon>
        <taxon>Vertebrata</taxon>
        <taxon>Euteleostomi</taxon>
        <taxon>Mammalia</taxon>
        <taxon>Eutheria</taxon>
        <taxon>Euarchontoglires</taxon>
        <taxon>Primates</taxon>
        <taxon>Haplorrhini</taxon>
        <taxon>Platyrrhini</taxon>
        <taxon>Cebidae</taxon>
        <taxon>Callitrichinae</taxon>
        <taxon>Saguinus</taxon>
    </lineage>
</organism>
<dbReference type="EMBL" id="JASSZA010000005">
    <property type="protein sequence ID" value="KAK2112265.1"/>
    <property type="molecule type" value="Genomic_DNA"/>
</dbReference>
<dbReference type="InterPro" id="IPR027417">
    <property type="entry name" value="P-loop_NTPase"/>
</dbReference>
<evidence type="ECO:0000313" key="4">
    <source>
        <dbReference type="Proteomes" id="UP001266305"/>
    </source>
</evidence>